<dbReference type="AlphaFoldDB" id="A0A6P7GQU2"/>
<dbReference type="KEGG" id="dvv:114339672"/>
<evidence type="ECO:0000313" key="4">
    <source>
        <dbReference type="RefSeq" id="XP_028146140.1"/>
    </source>
</evidence>
<reference evidence="4" key="1">
    <citation type="submission" date="2025-04" db="UniProtKB">
        <authorList>
            <consortium name="RefSeq"/>
        </authorList>
    </citation>
    <scope>IDENTIFICATION</scope>
    <source>
        <tissue evidence="4">Whole insect</tissue>
    </source>
</reference>
<evidence type="ECO:0000313" key="3">
    <source>
        <dbReference type="Proteomes" id="UP001652700"/>
    </source>
</evidence>
<protein>
    <submittedName>
        <fullName evidence="4">Uncharacterized protein LOC114339672</fullName>
    </submittedName>
</protein>
<feature type="signal peptide" evidence="1">
    <location>
        <begin position="1"/>
        <end position="19"/>
    </location>
</feature>
<dbReference type="InParanoid" id="A0A6P7GQU2"/>
<evidence type="ECO:0000313" key="2">
    <source>
        <dbReference type="EnsemblMetazoa" id="XP_028146140.1"/>
    </source>
</evidence>
<dbReference type="OrthoDB" id="6760427at2759"/>
<dbReference type="EnsemblMetazoa" id="XM_028290339.2">
    <property type="protein sequence ID" value="XP_028146140.1"/>
    <property type="gene ID" value="LOC114339672"/>
</dbReference>
<organism evidence="4">
    <name type="scientific">Diabrotica virgifera virgifera</name>
    <name type="common">western corn rootworm</name>
    <dbReference type="NCBI Taxonomy" id="50390"/>
    <lineage>
        <taxon>Eukaryota</taxon>
        <taxon>Metazoa</taxon>
        <taxon>Ecdysozoa</taxon>
        <taxon>Arthropoda</taxon>
        <taxon>Hexapoda</taxon>
        <taxon>Insecta</taxon>
        <taxon>Pterygota</taxon>
        <taxon>Neoptera</taxon>
        <taxon>Endopterygota</taxon>
        <taxon>Coleoptera</taxon>
        <taxon>Polyphaga</taxon>
        <taxon>Cucujiformia</taxon>
        <taxon>Chrysomeloidea</taxon>
        <taxon>Chrysomelidae</taxon>
        <taxon>Galerucinae</taxon>
        <taxon>Diabroticina</taxon>
        <taxon>Diabroticites</taxon>
        <taxon>Diabrotica</taxon>
    </lineage>
</organism>
<name>A0A6P7GQU2_DIAVI</name>
<reference evidence="2" key="2">
    <citation type="submission" date="2025-05" db="UniProtKB">
        <authorList>
            <consortium name="EnsemblMetazoa"/>
        </authorList>
    </citation>
    <scope>IDENTIFICATION</scope>
</reference>
<dbReference type="Proteomes" id="UP001652700">
    <property type="component" value="Unplaced"/>
</dbReference>
<gene>
    <name evidence="4" type="primary">LOC114339672</name>
</gene>
<sequence length="232" mass="25459">MNKFIVLFAFVVAIGTTHAASVSSSSSSSEEDIAEIAQLLNKRFNSTIILDVIKMAEKAKDKCPNIEDKIDEVVEKVDKCMDDIELGSETFCSLVKKNLAKCSKPLIDLITSCLPEESKDLPVLGQKIITAIVDEACHTTVEELLELFNPCFMEKEFVSVPACSEIKDVFVANRNKLPSKSLVCSMLPKVKSCVKGHVDASCQNPTTKRATLKFHEAIDNAIKSDCDALNKV</sequence>
<keyword evidence="1" id="KW-0732">Signal</keyword>
<feature type="chain" id="PRO_5027729786" evidence="1">
    <location>
        <begin position="20"/>
        <end position="232"/>
    </location>
</feature>
<accession>A0A6P7GQU2</accession>
<keyword evidence="3" id="KW-1185">Reference proteome</keyword>
<evidence type="ECO:0000256" key="1">
    <source>
        <dbReference type="SAM" id="SignalP"/>
    </source>
</evidence>
<proteinExistence type="predicted"/>
<dbReference type="GeneID" id="114339672"/>
<dbReference type="RefSeq" id="XP_028146140.1">
    <property type="nucleotide sequence ID" value="XM_028290339.1"/>
</dbReference>